<keyword evidence="5 8" id="KW-0186">Copper</keyword>
<name>A0A7S2JQ83_9DINO</name>
<dbReference type="Pfam" id="PF01179">
    <property type="entry name" value="Cu_amine_oxid"/>
    <property type="match status" value="1"/>
</dbReference>
<dbReference type="GO" id="GO:0005507">
    <property type="term" value="F:copper ion binding"/>
    <property type="evidence" value="ECO:0007669"/>
    <property type="project" value="InterPro"/>
</dbReference>
<evidence type="ECO:0000256" key="1">
    <source>
        <dbReference type="ARBA" id="ARBA00007983"/>
    </source>
</evidence>
<protein>
    <recommendedName>
        <fullName evidence="8">Amine oxidase</fullName>
        <ecNumber evidence="8">1.4.3.-</ecNumber>
    </recommendedName>
</protein>
<dbReference type="GO" id="GO:0005886">
    <property type="term" value="C:plasma membrane"/>
    <property type="evidence" value="ECO:0007669"/>
    <property type="project" value="TreeGrafter"/>
</dbReference>
<dbReference type="PANTHER" id="PTHR10638:SF20">
    <property type="entry name" value="AMINE OXIDASE"/>
    <property type="match status" value="1"/>
</dbReference>
<evidence type="ECO:0000256" key="4">
    <source>
        <dbReference type="ARBA" id="ARBA00023002"/>
    </source>
</evidence>
<dbReference type="GO" id="GO:0008131">
    <property type="term" value="F:primary methylamine oxidase activity"/>
    <property type="evidence" value="ECO:0007669"/>
    <property type="project" value="InterPro"/>
</dbReference>
<dbReference type="SUPFAM" id="SSF49998">
    <property type="entry name" value="Amine oxidase catalytic domain"/>
    <property type="match status" value="1"/>
</dbReference>
<comment type="cofactor">
    <cofactor evidence="8">
        <name>Cu cation</name>
        <dbReference type="ChEBI" id="CHEBI:23378"/>
    </cofactor>
    <text evidence="8">Contains 1 topaquinone per subunit.</text>
</comment>
<dbReference type="InterPro" id="IPR036460">
    <property type="entry name" value="Cu_amine_oxidase_C_sf"/>
</dbReference>
<comment type="similarity">
    <text evidence="1 8">Belongs to the copper/topaquinone oxidase family.</text>
</comment>
<dbReference type="PRINTS" id="PR00766">
    <property type="entry name" value="CUDAOXIDASE"/>
</dbReference>
<dbReference type="EMBL" id="HBGW01032624">
    <property type="protein sequence ID" value="CAD9554444.1"/>
    <property type="molecule type" value="Transcribed_RNA"/>
</dbReference>
<dbReference type="PROSITE" id="PS01164">
    <property type="entry name" value="COPPER_AMINE_OXID_1"/>
    <property type="match status" value="1"/>
</dbReference>
<comment type="PTM">
    <text evidence="7 8">Topaquinone (TPQ) is generated by copper-dependent autoxidation of a specific tyrosyl residue.</text>
</comment>
<feature type="modified residue" description="2',4',5'-topaquinone" evidence="7">
    <location>
        <position position="298"/>
    </location>
</feature>
<keyword evidence="3 6" id="KW-0801">TPQ</keyword>
<dbReference type="Gene3D" id="3.10.450.40">
    <property type="match status" value="1"/>
</dbReference>
<evidence type="ECO:0000256" key="2">
    <source>
        <dbReference type="ARBA" id="ARBA00022723"/>
    </source>
</evidence>
<evidence type="ECO:0000313" key="10">
    <source>
        <dbReference type="EMBL" id="CAD9554444.1"/>
    </source>
</evidence>
<dbReference type="PANTHER" id="PTHR10638">
    <property type="entry name" value="COPPER AMINE OXIDASE"/>
    <property type="match status" value="1"/>
</dbReference>
<evidence type="ECO:0000256" key="5">
    <source>
        <dbReference type="ARBA" id="ARBA00023008"/>
    </source>
</evidence>
<evidence type="ECO:0000259" key="9">
    <source>
        <dbReference type="Pfam" id="PF01179"/>
    </source>
</evidence>
<dbReference type="Gene3D" id="2.70.98.20">
    <property type="entry name" value="Copper amine oxidase, catalytic domain"/>
    <property type="match status" value="1"/>
</dbReference>
<dbReference type="GO" id="GO:0009308">
    <property type="term" value="P:amine metabolic process"/>
    <property type="evidence" value="ECO:0007669"/>
    <property type="project" value="UniProtKB-UniRule"/>
</dbReference>
<gene>
    <name evidence="10" type="ORF">BRAN1462_LOCUS20593</name>
</gene>
<feature type="active site" description="Schiff-base intermediate with substrate; via topaquinone" evidence="6">
    <location>
        <position position="298"/>
    </location>
</feature>
<organism evidence="10">
    <name type="scientific">Zooxanthella nutricula</name>
    <dbReference type="NCBI Taxonomy" id="1333877"/>
    <lineage>
        <taxon>Eukaryota</taxon>
        <taxon>Sar</taxon>
        <taxon>Alveolata</taxon>
        <taxon>Dinophyceae</taxon>
        <taxon>Peridiniales</taxon>
        <taxon>Peridiniales incertae sedis</taxon>
        <taxon>Zooxanthella</taxon>
    </lineage>
</organism>
<keyword evidence="4 8" id="KW-0560">Oxidoreductase</keyword>
<dbReference type="InterPro" id="IPR016182">
    <property type="entry name" value="Cu_amine_oxidase_N-reg"/>
</dbReference>
<feature type="active site" description="Proton acceptor" evidence="6">
    <location>
        <position position="204"/>
    </location>
</feature>
<sequence length="562" mass="61973">MRPVLRTLARLLIGTFGPVFPELEGFDPAQGQAAWSLRNDALTAPGERGDIVVFSFYPPGALAEASWLHPLPLSMKLNTTDADPSAWRASRLKFCGQGFFDSAEALRDAHERGEVRVCAFGRAVGAWNLPRRATPPLPEGRALKEAHGGVAWGPWTFTVSQNPSSGPALLDVRFRGERVLYELAMQDALAAYSGDESSQFFYLDAAYSLSMLGASLSPGVDCPRDAHYLSMADYYVLVKGGTADSDPTRARDFWPICVFEFTEDHSIWRHMGNDIPTDVRGLVRRTVVVRSIATVGNYDYLTDVKLREDGEIEVKTQFAGYIESRYFGPHVNPQERNFSTIVRPDLAGPVHSHLVNWKADIDVAGARANALRLTKVKAGPVPGSTLRGTNAPLVSKYLEYSLVDREGVGTSTFVAHPEHPTNWAVVDRAATSASGNPRGYAIALNSFCTTQVLPGDHPFVKAIPLTQYHLAVTKYHDSEYRSSSVYAQYDGQTEVEREQRLDHFLEDGEQLIDEDLVAWIGVGREHIVRQEDLPVVSNFGAGFSLQPWNFFTQNVAASPLAQ</sequence>
<dbReference type="GO" id="GO:0048038">
    <property type="term" value="F:quinone binding"/>
    <property type="evidence" value="ECO:0007669"/>
    <property type="project" value="InterPro"/>
</dbReference>
<dbReference type="AlphaFoldDB" id="A0A7S2JQ83"/>
<evidence type="ECO:0000256" key="7">
    <source>
        <dbReference type="PIRSR" id="PIRSR600269-51"/>
    </source>
</evidence>
<dbReference type="InterPro" id="IPR049948">
    <property type="entry name" value="Cu_Am_ox_TPQ-bd"/>
</dbReference>
<dbReference type="SUPFAM" id="SSF54416">
    <property type="entry name" value="Amine oxidase N-terminal region"/>
    <property type="match status" value="1"/>
</dbReference>
<proteinExistence type="inferred from homology"/>
<dbReference type="InterPro" id="IPR000269">
    <property type="entry name" value="Cu_amine_oxidase"/>
</dbReference>
<reference evidence="10" key="1">
    <citation type="submission" date="2021-01" db="EMBL/GenBank/DDBJ databases">
        <authorList>
            <person name="Corre E."/>
            <person name="Pelletier E."/>
            <person name="Niang G."/>
            <person name="Scheremetjew M."/>
            <person name="Finn R."/>
            <person name="Kale V."/>
            <person name="Holt S."/>
            <person name="Cochrane G."/>
            <person name="Meng A."/>
            <person name="Brown T."/>
            <person name="Cohen L."/>
        </authorList>
    </citation>
    <scope>NUCLEOTIDE SEQUENCE</scope>
    <source>
        <strain evidence="10">RCC3387</strain>
    </source>
</reference>
<dbReference type="EC" id="1.4.3.-" evidence="8"/>
<evidence type="ECO:0000256" key="3">
    <source>
        <dbReference type="ARBA" id="ARBA00022772"/>
    </source>
</evidence>
<dbReference type="InterPro" id="IPR015798">
    <property type="entry name" value="Cu_amine_oxidase_C"/>
</dbReference>
<evidence type="ECO:0000256" key="8">
    <source>
        <dbReference type="RuleBase" id="RU000672"/>
    </source>
</evidence>
<keyword evidence="2 8" id="KW-0479">Metal-binding</keyword>
<evidence type="ECO:0000256" key="6">
    <source>
        <dbReference type="PIRSR" id="PIRSR600269-50"/>
    </source>
</evidence>
<feature type="domain" description="Copper amine oxidase catalytic" evidence="9">
    <location>
        <begin position="146"/>
        <end position="556"/>
    </location>
</feature>
<accession>A0A7S2JQ83</accession>